<sequence length="111" mass="12945">MINFKWYTTTCLLEDYEEIRKNNQQHRIILHHDTASCRTRTPAETTRFLKGQKILHQGHPPYSPDLAPNDFYLFSRVKNKLRGQRFSSCEVAVGTFKIRFGDTSIGTVKVQ</sequence>
<dbReference type="PANTHER" id="PTHR46060">
    <property type="entry name" value="MARINER MOS1 TRANSPOSASE-LIKE PROTEIN"/>
    <property type="match status" value="1"/>
</dbReference>
<organism evidence="1 2">
    <name type="scientific">Eumeta variegata</name>
    <name type="common">Bagworm moth</name>
    <name type="synonym">Eumeta japonica</name>
    <dbReference type="NCBI Taxonomy" id="151549"/>
    <lineage>
        <taxon>Eukaryota</taxon>
        <taxon>Metazoa</taxon>
        <taxon>Ecdysozoa</taxon>
        <taxon>Arthropoda</taxon>
        <taxon>Hexapoda</taxon>
        <taxon>Insecta</taxon>
        <taxon>Pterygota</taxon>
        <taxon>Neoptera</taxon>
        <taxon>Endopterygota</taxon>
        <taxon>Lepidoptera</taxon>
        <taxon>Glossata</taxon>
        <taxon>Ditrysia</taxon>
        <taxon>Tineoidea</taxon>
        <taxon>Psychidae</taxon>
        <taxon>Oiketicinae</taxon>
        <taxon>Eumeta</taxon>
    </lineage>
</organism>
<dbReference type="Gene3D" id="3.30.420.10">
    <property type="entry name" value="Ribonuclease H-like superfamily/Ribonuclease H"/>
    <property type="match status" value="1"/>
</dbReference>
<reference evidence="1 2" key="1">
    <citation type="journal article" date="2019" name="Commun. Biol.">
        <title>The bagworm genome reveals a unique fibroin gene that provides high tensile strength.</title>
        <authorList>
            <person name="Kono N."/>
            <person name="Nakamura H."/>
            <person name="Ohtoshi R."/>
            <person name="Tomita M."/>
            <person name="Numata K."/>
            <person name="Arakawa K."/>
        </authorList>
    </citation>
    <scope>NUCLEOTIDE SEQUENCE [LARGE SCALE GENOMIC DNA]</scope>
</reference>
<dbReference type="InterPro" id="IPR036397">
    <property type="entry name" value="RNaseH_sf"/>
</dbReference>
<gene>
    <name evidence="1" type="ORF">EVAR_20786_1</name>
</gene>
<dbReference type="PANTHER" id="PTHR46060:SF1">
    <property type="entry name" value="MARINER MOS1 TRANSPOSASE-LIKE PROTEIN"/>
    <property type="match status" value="1"/>
</dbReference>
<keyword evidence="2" id="KW-1185">Reference proteome</keyword>
<dbReference type="EMBL" id="BGZK01000162">
    <property type="protein sequence ID" value="GBP24462.1"/>
    <property type="molecule type" value="Genomic_DNA"/>
</dbReference>
<dbReference type="GO" id="GO:0003676">
    <property type="term" value="F:nucleic acid binding"/>
    <property type="evidence" value="ECO:0007669"/>
    <property type="project" value="InterPro"/>
</dbReference>
<name>A0A4C1UER7_EUMVA</name>
<protein>
    <submittedName>
        <fullName evidence="1">Mariner Mos1 transposase</fullName>
    </submittedName>
</protein>
<evidence type="ECO:0000313" key="1">
    <source>
        <dbReference type="EMBL" id="GBP24462.1"/>
    </source>
</evidence>
<comment type="caution">
    <text evidence="1">The sequence shown here is derived from an EMBL/GenBank/DDBJ whole genome shotgun (WGS) entry which is preliminary data.</text>
</comment>
<proteinExistence type="predicted"/>
<dbReference type="STRING" id="151549.A0A4C1UER7"/>
<dbReference type="AlphaFoldDB" id="A0A4C1UER7"/>
<accession>A0A4C1UER7</accession>
<dbReference type="Proteomes" id="UP000299102">
    <property type="component" value="Unassembled WGS sequence"/>
</dbReference>
<dbReference type="OrthoDB" id="10017160at2759"/>
<dbReference type="InterPro" id="IPR052709">
    <property type="entry name" value="Transposase-MT_Hybrid"/>
</dbReference>
<evidence type="ECO:0000313" key="2">
    <source>
        <dbReference type="Proteomes" id="UP000299102"/>
    </source>
</evidence>